<dbReference type="Proteomes" id="UP001190700">
    <property type="component" value="Unassembled WGS sequence"/>
</dbReference>
<evidence type="ECO:0000259" key="2">
    <source>
        <dbReference type="Pfam" id="PF08706"/>
    </source>
</evidence>
<dbReference type="EMBL" id="LGRX02035483">
    <property type="protein sequence ID" value="KAK3234648.1"/>
    <property type="molecule type" value="Genomic_DNA"/>
</dbReference>
<dbReference type="GO" id="GO:0016787">
    <property type="term" value="F:hydrolase activity"/>
    <property type="evidence" value="ECO:0007669"/>
    <property type="project" value="UniProtKB-KW"/>
</dbReference>
<organism evidence="3 4">
    <name type="scientific">Cymbomonas tetramitiformis</name>
    <dbReference type="NCBI Taxonomy" id="36881"/>
    <lineage>
        <taxon>Eukaryota</taxon>
        <taxon>Viridiplantae</taxon>
        <taxon>Chlorophyta</taxon>
        <taxon>Pyramimonadophyceae</taxon>
        <taxon>Pyramimonadales</taxon>
        <taxon>Pyramimonadaceae</taxon>
        <taxon>Cymbomonas</taxon>
    </lineage>
</organism>
<feature type="domain" description="Bacteriophage/plasmid primase P4 C-terminal" evidence="2">
    <location>
        <begin position="120"/>
        <end position="277"/>
    </location>
</feature>
<name>A0AAE0BES5_9CHLO</name>
<evidence type="ECO:0000313" key="3">
    <source>
        <dbReference type="EMBL" id="KAK3234648.1"/>
    </source>
</evidence>
<dbReference type="PANTHER" id="PTHR35372">
    <property type="entry name" value="ATP BINDING PROTEIN-RELATED"/>
    <property type="match status" value="1"/>
</dbReference>
<evidence type="ECO:0000256" key="1">
    <source>
        <dbReference type="ARBA" id="ARBA00022801"/>
    </source>
</evidence>
<keyword evidence="4" id="KW-1185">Reference proteome</keyword>
<protein>
    <recommendedName>
        <fullName evidence="2">Bacteriophage/plasmid primase P4 C-terminal domain-containing protein</fullName>
    </recommendedName>
</protein>
<dbReference type="InterPro" id="IPR014818">
    <property type="entry name" value="Phage/plasmid_primase_P4_C"/>
</dbReference>
<accession>A0AAE0BES5</accession>
<comment type="caution">
    <text evidence="3">The sequence shown here is derived from an EMBL/GenBank/DDBJ whole genome shotgun (WGS) entry which is preliminary data.</text>
</comment>
<evidence type="ECO:0000313" key="4">
    <source>
        <dbReference type="Proteomes" id="UP001190700"/>
    </source>
</evidence>
<sequence>MRPPTYVCKPRTTKISEYMLGVMVTDLKFLIKKMHVDKNYGHEDKIEEITTLLLRAVIEPCQHLDVGSYLFLITNRTYRYGYDESQGTYIMYRFDGARWTCYGAKENFECEAQEFLTEVIQDLYLKWKEYVRSAKGWQRWITLYCARMKVDVANATKKERDSIRGDVRRILSKFDTIKSLYHLMAKEAGISQVIKSCEKKMKSSTVCLNNDMLTPERFSRSLDEDDFLIGFDNGVYNLSENRFYGRYKVPIHYFVSMSVGYDYEVMSNEMQQVIKEVDDMVYNRIFPYVVDRAQVQAVVGSLLSIGNPMKKLVLLLGEVRGSPPHRALSRTDHTTRVTEQCRWPCVMQGDNGKSAFVSKLLKYTLGDYFGSMPVQVITERREAADGCNPSLCANRKKRCLALNEGDRRMRLNSGMTKTLTGNDEIQFRNLYRQPVSARFHATLLYLSNVAPELESGQALQNRSYPIDCVSTFEAGQSADDPENKTYRRISDTDFARRCQKWKMAHMHMAIQWWQTLYANDFVLPPVPVVSRAKDLLNERSEDGLFKVWMEETFERIKNPPSRSEEVIQVSHIRAAYNSQLVDSEHKFRSEAECKRAIRRCTEVIVKDQQRIGNRNLRNFVYVRKCQM</sequence>
<dbReference type="InterPro" id="IPR051620">
    <property type="entry name" value="ORF904-like_C"/>
</dbReference>
<proteinExistence type="predicted"/>
<reference evidence="3 4" key="1">
    <citation type="journal article" date="2015" name="Genome Biol. Evol.">
        <title>Comparative Genomics of a Bacterivorous Green Alga Reveals Evolutionary Causalities and Consequences of Phago-Mixotrophic Mode of Nutrition.</title>
        <authorList>
            <person name="Burns J.A."/>
            <person name="Paasch A."/>
            <person name="Narechania A."/>
            <person name="Kim E."/>
        </authorList>
    </citation>
    <scope>NUCLEOTIDE SEQUENCE [LARGE SCALE GENOMIC DNA]</scope>
    <source>
        <strain evidence="3 4">PLY_AMNH</strain>
    </source>
</reference>
<dbReference type="PANTHER" id="PTHR35372:SF2">
    <property type="entry name" value="SF3 HELICASE DOMAIN-CONTAINING PROTEIN"/>
    <property type="match status" value="1"/>
</dbReference>
<dbReference type="Pfam" id="PF08706">
    <property type="entry name" value="D5_N"/>
    <property type="match status" value="1"/>
</dbReference>
<keyword evidence="1" id="KW-0378">Hydrolase</keyword>
<dbReference type="AlphaFoldDB" id="A0AAE0BES5"/>
<gene>
    <name evidence="3" type="ORF">CYMTET_55198</name>
</gene>